<dbReference type="PANTHER" id="PTHR21310">
    <property type="entry name" value="AMINOGLYCOSIDE PHOSPHOTRANSFERASE-RELATED-RELATED"/>
    <property type="match status" value="1"/>
</dbReference>
<dbReference type="InterPro" id="IPR011009">
    <property type="entry name" value="Kinase-like_dom_sf"/>
</dbReference>
<protein>
    <recommendedName>
        <fullName evidence="1">Aminoglycoside phosphotransferase domain-containing protein</fullName>
    </recommendedName>
</protein>
<dbReference type="EMBL" id="JAFJYH010000111">
    <property type="protein sequence ID" value="KAG4419176.1"/>
    <property type="molecule type" value="Genomic_DNA"/>
</dbReference>
<dbReference type="AlphaFoldDB" id="A0A8H7TGT5"/>
<accession>A0A8H7TGT5</accession>
<reference evidence="2" key="1">
    <citation type="submission" date="2021-02" db="EMBL/GenBank/DDBJ databases">
        <title>Genome sequence Cadophora malorum strain M34.</title>
        <authorList>
            <person name="Stefanovic E."/>
            <person name="Vu D."/>
            <person name="Scully C."/>
            <person name="Dijksterhuis J."/>
            <person name="Roader J."/>
            <person name="Houbraken J."/>
        </authorList>
    </citation>
    <scope>NUCLEOTIDE SEQUENCE</scope>
    <source>
        <strain evidence="2">M34</strain>
    </source>
</reference>
<name>A0A8H7TGT5_9HELO</name>
<dbReference type="InterPro" id="IPR051678">
    <property type="entry name" value="AGP_Transferase"/>
</dbReference>
<proteinExistence type="predicted"/>
<evidence type="ECO:0000313" key="3">
    <source>
        <dbReference type="Proteomes" id="UP000664132"/>
    </source>
</evidence>
<feature type="domain" description="Aminoglycoside phosphotransferase" evidence="1">
    <location>
        <begin position="115"/>
        <end position="341"/>
    </location>
</feature>
<dbReference type="PANTHER" id="PTHR21310:SF15">
    <property type="entry name" value="AMINOGLYCOSIDE PHOSPHOTRANSFERASE DOMAIN-CONTAINING PROTEIN"/>
    <property type="match status" value="1"/>
</dbReference>
<gene>
    <name evidence="2" type="ORF">IFR04_007677</name>
</gene>
<organism evidence="2 3">
    <name type="scientific">Cadophora malorum</name>
    <dbReference type="NCBI Taxonomy" id="108018"/>
    <lineage>
        <taxon>Eukaryota</taxon>
        <taxon>Fungi</taxon>
        <taxon>Dikarya</taxon>
        <taxon>Ascomycota</taxon>
        <taxon>Pezizomycotina</taxon>
        <taxon>Leotiomycetes</taxon>
        <taxon>Helotiales</taxon>
        <taxon>Ploettnerulaceae</taxon>
        <taxon>Cadophora</taxon>
    </lineage>
</organism>
<dbReference type="InterPro" id="IPR002575">
    <property type="entry name" value="Aminoglycoside_PTrfase"/>
</dbReference>
<comment type="caution">
    <text evidence="2">The sequence shown here is derived from an EMBL/GenBank/DDBJ whole genome shotgun (WGS) entry which is preliminary data.</text>
</comment>
<keyword evidence="3" id="KW-1185">Reference proteome</keyword>
<dbReference type="Proteomes" id="UP000664132">
    <property type="component" value="Unassembled WGS sequence"/>
</dbReference>
<dbReference type="Pfam" id="PF01636">
    <property type="entry name" value="APH"/>
    <property type="match status" value="1"/>
</dbReference>
<sequence length="410" mass="45728">MRYLTPSVPAPGRSKVFVDIHVRAAIAQTLKERAIQTVATREEATTTGSDRLPNTDASLQFPGGGAVDVSAISDVEEVTLLARGGYNSIWLVNLDTNLEITQPTFNNGSSSEHRLIDRYIVRIPCADSLLPCQVSNEVAFRRFVVSKHVFVPQVYAYSATSDPDTSYIAEEYIEGIPLSTVWTTFNSSQKDSIAHKVASIVVDLAEIRFPKIGGLVPETFDPAPTVEGSKLFKGRGKFHRKDYYHIGPYESTKEYMLASYDKEIYYYSNADEDDIDESLFEDISVANFVEHLREKRAVTEKMDIKDEPFVLVHGDLHGRNILMSGDQVAAVLDWEFAGSYPWSEVLSDGGIDVVEADSEELEEENEIWGGKIREYVEDLVEKRGWEKGDVEVLLGEGNRGLAVVRGEMVP</sequence>
<dbReference type="SUPFAM" id="SSF56112">
    <property type="entry name" value="Protein kinase-like (PK-like)"/>
    <property type="match status" value="1"/>
</dbReference>
<evidence type="ECO:0000313" key="2">
    <source>
        <dbReference type="EMBL" id="KAG4419176.1"/>
    </source>
</evidence>
<dbReference type="OrthoDB" id="2906425at2759"/>
<evidence type="ECO:0000259" key="1">
    <source>
        <dbReference type="Pfam" id="PF01636"/>
    </source>
</evidence>
<dbReference type="Gene3D" id="3.90.1200.10">
    <property type="match status" value="1"/>
</dbReference>